<organism evidence="1 2">
    <name type="scientific">Trichoderma gamsii</name>
    <dbReference type="NCBI Taxonomy" id="398673"/>
    <lineage>
        <taxon>Eukaryota</taxon>
        <taxon>Fungi</taxon>
        <taxon>Dikarya</taxon>
        <taxon>Ascomycota</taxon>
        <taxon>Pezizomycotina</taxon>
        <taxon>Sordariomycetes</taxon>
        <taxon>Hypocreomycetidae</taxon>
        <taxon>Hypocreales</taxon>
        <taxon>Hypocreaceae</taxon>
        <taxon>Trichoderma</taxon>
    </lineage>
</organism>
<sequence length="54" mass="6477">MPQEPCPTHDMEDEEFTSSQNAIYELLSIDTMEDLFDWTLWDHEMHLLDTRTCD</sequence>
<proteinExistence type="predicted"/>
<evidence type="ECO:0000313" key="2">
    <source>
        <dbReference type="Proteomes" id="UP000236546"/>
    </source>
</evidence>
<reference evidence="1 2" key="1">
    <citation type="submission" date="2017-02" db="EMBL/GenBank/DDBJ databases">
        <title>Genomes of Trichoderma spp. with biocontrol activity.</title>
        <authorList>
            <person name="Gardiner D."/>
            <person name="Kazan K."/>
            <person name="Vos C."/>
            <person name="Harvey P."/>
        </authorList>
    </citation>
    <scope>NUCLEOTIDE SEQUENCE [LARGE SCALE GENOMIC DNA]</scope>
    <source>
        <strain evidence="1 2">A5MH</strain>
    </source>
</reference>
<dbReference type="Proteomes" id="UP000236546">
    <property type="component" value="Unassembled WGS sequence"/>
</dbReference>
<dbReference type="OrthoDB" id="4934715at2759"/>
<name>A0A2K0TC77_9HYPO</name>
<dbReference type="AlphaFoldDB" id="A0A2K0TC77"/>
<accession>A0A2K0TC77</accession>
<protein>
    <submittedName>
        <fullName evidence="1">Uncharacterized protein</fullName>
    </submittedName>
</protein>
<evidence type="ECO:0000313" key="1">
    <source>
        <dbReference type="EMBL" id="PNP43119.1"/>
    </source>
</evidence>
<dbReference type="EMBL" id="MTYH01000049">
    <property type="protein sequence ID" value="PNP43119.1"/>
    <property type="molecule type" value="Genomic_DNA"/>
</dbReference>
<comment type="caution">
    <text evidence="1">The sequence shown here is derived from an EMBL/GenBank/DDBJ whole genome shotgun (WGS) entry which is preliminary data.</text>
</comment>
<gene>
    <name evidence="1" type="ORF">TGAMA5MH_05052</name>
</gene>